<dbReference type="EMBL" id="PVNG01000045">
    <property type="protein sequence ID" value="PRX46339.1"/>
    <property type="molecule type" value="Genomic_DNA"/>
</dbReference>
<reference evidence="1 2" key="1">
    <citation type="submission" date="2018-03" db="EMBL/GenBank/DDBJ databases">
        <title>Genomic Encyclopedia of Type Strains, Phase III (KMG-III): the genomes of soil and plant-associated and newly described type strains.</title>
        <authorList>
            <person name="Whitman W."/>
        </authorList>
    </citation>
    <scope>NUCLEOTIDE SEQUENCE [LARGE SCALE GENOMIC DNA]</scope>
    <source>
        <strain evidence="1 2">CGMCC 4.7104</strain>
    </source>
</reference>
<dbReference type="Pfam" id="PF20199">
    <property type="entry name" value="RepSA"/>
    <property type="match status" value="1"/>
</dbReference>
<gene>
    <name evidence="1" type="ORF">B0I32_14528</name>
</gene>
<evidence type="ECO:0000313" key="1">
    <source>
        <dbReference type="EMBL" id="PRX46339.1"/>
    </source>
</evidence>
<keyword evidence="2" id="KW-1185">Reference proteome</keyword>
<dbReference type="InterPro" id="IPR046828">
    <property type="entry name" value="RepSA"/>
</dbReference>
<proteinExistence type="predicted"/>
<dbReference type="AlphaFoldDB" id="A0A2T0LRY4"/>
<sequence length="146" mass="16599">MVEALRYEPCSPACANWLRYGIQPKSAKAGMLPGRCRGKAHKAEHLGYAGRRILVSRKWSNKTLREHKADRRAWVLDMLGLSDETVTDPHRYVWRPVSSKDPNRTPLAKRLLREVANRRRTRARLIELQARADGHPVPSSALEVAA</sequence>
<organism evidence="1 2">
    <name type="scientific">Nonomuraea fuscirosea</name>
    <dbReference type="NCBI Taxonomy" id="1291556"/>
    <lineage>
        <taxon>Bacteria</taxon>
        <taxon>Bacillati</taxon>
        <taxon>Actinomycetota</taxon>
        <taxon>Actinomycetes</taxon>
        <taxon>Streptosporangiales</taxon>
        <taxon>Streptosporangiaceae</taxon>
        <taxon>Nonomuraea</taxon>
    </lineage>
</organism>
<dbReference type="Proteomes" id="UP000238312">
    <property type="component" value="Unassembled WGS sequence"/>
</dbReference>
<accession>A0A2T0LRY4</accession>
<comment type="caution">
    <text evidence="1">The sequence shown here is derived from an EMBL/GenBank/DDBJ whole genome shotgun (WGS) entry which is preliminary data.</text>
</comment>
<protein>
    <submittedName>
        <fullName evidence="1">Uncharacterized protein</fullName>
    </submittedName>
</protein>
<name>A0A2T0LRY4_9ACTN</name>
<evidence type="ECO:0000313" key="2">
    <source>
        <dbReference type="Proteomes" id="UP000238312"/>
    </source>
</evidence>